<reference evidence="1 2" key="1">
    <citation type="submission" date="2015-05" db="EMBL/GenBank/DDBJ databases">
        <authorList>
            <person name="Wang D.B."/>
            <person name="Wang M."/>
        </authorList>
    </citation>
    <scope>NUCLEOTIDE SEQUENCE [LARGE SCALE GENOMIC DNA]</scope>
    <source>
        <strain evidence="1">VL1</strain>
    </source>
</reference>
<dbReference type="Proteomes" id="UP000044602">
    <property type="component" value="Unassembled WGS sequence"/>
</dbReference>
<evidence type="ECO:0000313" key="1">
    <source>
        <dbReference type="EMBL" id="CRK15649.1"/>
    </source>
</evidence>
<accession>A0A0G4L0V1</accession>
<keyword evidence="2" id="KW-1185">Reference proteome</keyword>
<proteinExistence type="predicted"/>
<organism evidence="1 2">
    <name type="scientific">Verticillium longisporum</name>
    <name type="common">Verticillium dahliae var. longisporum</name>
    <dbReference type="NCBI Taxonomy" id="100787"/>
    <lineage>
        <taxon>Eukaryota</taxon>
        <taxon>Fungi</taxon>
        <taxon>Dikarya</taxon>
        <taxon>Ascomycota</taxon>
        <taxon>Pezizomycotina</taxon>
        <taxon>Sordariomycetes</taxon>
        <taxon>Hypocreomycetidae</taxon>
        <taxon>Glomerellales</taxon>
        <taxon>Plectosphaerellaceae</taxon>
        <taxon>Verticillium</taxon>
    </lineage>
</organism>
<evidence type="ECO:0000313" key="2">
    <source>
        <dbReference type="Proteomes" id="UP000044602"/>
    </source>
</evidence>
<protein>
    <submittedName>
        <fullName evidence="1">Uncharacterized protein</fullName>
    </submittedName>
</protein>
<sequence>MAPAPLIRLVSGYAKINTLLRRYQMDQRALVACRSHLQIQGNIRFIRGSLTCLFQVRLDGQGGEAFPASHVPRVPSMFAELTSNEAFWMSRAPWPGLSIQTIETVAHCQGSHGPSCYGSVPGSAGPVMVTMPISRRSGNHVVTSSVACYV</sequence>
<dbReference type="EMBL" id="CVQH01006669">
    <property type="protein sequence ID" value="CRK15649.1"/>
    <property type="molecule type" value="Genomic_DNA"/>
</dbReference>
<gene>
    <name evidence="1" type="ORF">BN1708_011494</name>
</gene>
<dbReference type="AlphaFoldDB" id="A0A0G4L0V1"/>
<name>A0A0G4L0V1_VERLO</name>